<keyword evidence="1" id="KW-0472">Membrane</keyword>
<dbReference type="WBParaSite" id="MBELARI_LOCUS5905.1">
    <property type="protein sequence ID" value="MBELARI_LOCUS5905.1"/>
    <property type="gene ID" value="MBELARI_LOCUS5905"/>
</dbReference>
<reference evidence="3" key="1">
    <citation type="submission" date="2024-02" db="UniProtKB">
        <authorList>
            <consortium name="WormBaseParasite"/>
        </authorList>
    </citation>
    <scope>IDENTIFICATION</scope>
</reference>
<keyword evidence="1" id="KW-1133">Transmembrane helix</keyword>
<sequence>MKSHKNHKDSVVNSCFVSQRNHRFLHFCLENKMSRFPKMILLFVGLLLPIAIYASPVVEQTEPVKLTLEINVTDPLDADNSTAKGKEESPFTQVLNFTKGLFENVKDIVVKAFETVKELLKKEEENATTTTTTTAKILIEIYETTTLKAIALDKEEKKDHLTVPPASPKA</sequence>
<evidence type="ECO:0000256" key="1">
    <source>
        <dbReference type="SAM" id="Phobius"/>
    </source>
</evidence>
<proteinExistence type="predicted"/>
<keyword evidence="2" id="KW-1185">Reference proteome</keyword>
<name>A0AAF3FFT3_9BILA</name>
<evidence type="ECO:0000313" key="2">
    <source>
        <dbReference type="Proteomes" id="UP000887575"/>
    </source>
</evidence>
<keyword evidence="1" id="KW-0812">Transmembrane</keyword>
<accession>A0AAF3FFT3</accession>
<dbReference type="Proteomes" id="UP000887575">
    <property type="component" value="Unassembled WGS sequence"/>
</dbReference>
<protein>
    <submittedName>
        <fullName evidence="3">Uncharacterized protein</fullName>
    </submittedName>
</protein>
<evidence type="ECO:0000313" key="3">
    <source>
        <dbReference type="WBParaSite" id="MBELARI_LOCUS5905.1"/>
    </source>
</evidence>
<dbReference type="AlphaFoldDB" id="A0AAF3FFT3"/>
<organism evidence="2 3">
    <name type="scientific">Mesorhabditis belari</name>
    <dbReference type="NCBI Taxonomy" id="2138241"/>
    <lineage>
        <taxon>Eukaryota</taxon>
        <taxon>Metazoa</taxon>
        <taxon>Ecdysozoa</taxon>
        <taxon>Nematoda</taxon>
        <taxon>Chromadorea</taxon>
        <taxon>Rhabditida</taxon>
        <taxon>Rhabditina</taxon>
        <taxon>Rhabditomorpha</taxon>
        <taxon>Rhabditoidea</taxon>
        <taxon>Rhabditidae</taxon>
        <taxon>Mesorhabditinae</taxon>
        <taxon>Mesorhabditis</taxon>
    </lineage>
</organism>
<feature type="transmembrane region" description="Helical" evidence="1">
    <location>
        <begin position="39"/>
        <end position="58"/>
    </location>
</feature>